<proteinExistence type="predicted"/>
<protein>
    <recommendedName>
        <fullName evidence="3">Four helix bundle protein</fullName>
    </recommendedName>
</protein>
<sequence length="182" mass="21459">MSLPYENLIVYKQAVVIFDLNDYFCKTYLKDYAEKRTVEQMQQASRSGKQNIVEGISEISTDMQVRLIAVSKASYFELLEDYKDYLSRNKLKVWEKNDRRLSAIRFSADTYQAYLTSKTLPILIKKLLAQPETFCNLMITLLNQETYMLGKLVKTLESQFIKTGGYRENLTKKRLDFRRKKE</sequence>
<dbReference type="InterPro" id="IPR026354">
    <property type="entry name" value="4helix_suffix_dom"/>
</dbReference>
<evidence type="ECO:0008006" key="3">
    <source>
        <dbReference type="Google" id="ProtNLM"/>
    </source>
</evidence>
<comment type="caution">
    <text evidence="1">The sequence shown here is derived from an EMBL/GenBank/DDBJ whole genome shotgun (WGS) entry which is preliminary data.</text>
</comment>
<accession>A0A0G0D3R6</accession>
<dbReference type="AlphaFoldDB" id="A0A0G0D3R6"/>
<dbReference type="EMBL" id="LBRB01000007">
    <property type="protein sequence ID" value="KKP88839.1"/>
    <property type="molecule type" value="Genomic_DNA"/>
</dbReference>
<evidence type="ECO:0000313" key="1">
    <source>
        <dbReference type="EMBL" id="KKP88839.1"/>
    </source>
</evidence>
<dbReference type="Proteomes" id="UP000034316">
    <property type="component" value="Unassembled WGS sequence"/>
</dbReference>
<reference evidence="1 2" key="1">
    <citation type="journal article" date="2015" name="Nature">
        <title>rRNA introns, odd ribosomes, and small enigmatic genomes across a large radiation of phyla.</title>
        <authorList>
            <person name="Brown C.T."/>
            <person name="Hug L.A."/>
            <person name="Thomas B.C."/>
            <person name="Sharon I."/>
            <person name="Castelle C.J."/>
            <person name="Singh A."/>
            <person name="Wilkins M.J."/>
            <person name="Williams K.H."/>
            <person name="Banfield J.F."/>
        </authorList>
    </citation>
    <scope>NUCLEOTIDE SEQUENCE [LARGE SCALE GENOMIC DNA]</scope>
</reference>
<organism evidence="1 2">
    <name type="scientific">Berkelbacteria bacterium GW2011_GWA2_35_9</name>
    <dbReference type="NCBI Taxonomy" id="1618333"/>
    <lineage>
        <taxon>Bacteria</taxon>
        <taxon>Candidatus Berkelbacteria</taxon>
    </lineage>
</organism>
<dbReference type="InterPro" id="IPR036583">
    <property type="entry name" value="23S_rRNA_IVS_sf"/>
</dbReference>
<dbReference type="NCBIfam" id="TIGR04258">
    <property type="entry name" value="4helix_suffix"/>
    <property type="match status" value="1"/>
</dbReference>
<dbReference type="Gene3D" id="1.20.1440.60">
    <property type="entry name" value="23S rRNA-intervening sequence"/>
    <property type="match status" value="1"/>
</dbReference>
<dbReference type="STRING" id="1618333.UR93_C0007G0021"/>
<dbReference type="SUPFAM" id="SSF158446">
    <property type="entry name" value="IVS-encoded protein-like"/>
    <property type="match status" value="1"/>
</dbReference>
<name>A0A0G0D3R6_9BACT</name>
<evidence type="ECO:0000313" key="2">
    <source>
        <dbReference type="Proteomes" id="UP000034316"/>
    </source>
</evidence>
<gene>
    <name evidence="1" type="ORF">UR93_C0007G0021</name>
</gene>